<evidence type="ECO:0000313" key="13">
    <source>
        <dbReference type="Proteomes" id="UP000593892"/>
    </source>
</evidence>
<comment type="subcellular location">
    <subcellularLocation>
        <location evidence="1 9">Cytoplasm</location>
    </subcellularLocation>
</comment>
<evidence type="ECO:0000256" key="4">
    <source>
        <dbReference type="ARBA" id="ARBA00021148"/>
    </source>
</evidence>
<dbReference type="GO" id="GO:0003700">
    <property type="term" value="F:DNA-binding transcription factor activity"/>
    <property type="evidence" value="ECO:0007669"/>
    <property type="project" value="UniProtKB-UniRule"/>
</dbReference>
<accession>A0A7S7SKN5</accession>
<evidence type="ECO:0000256" key="1">
    <source>
        <dbReference type="ARBA" id="ARBA00004496"/>
    </source>
</evidence>
<protein>
    <recommendedName>
        <fullName evidence="4 9">Arginine repressor</fullName>
    </recommendedName>
</protein>
<dbReference type="PRINTS" id="PR01467">
    <property type="entry name" value="ARGREPRESSOR"/>
</dbReference>
<dbReference type="Proteomes" id="UP000593892">
    <property type="component" value="Chromosome"/>
</dbReference>
<evidence type="ECO:0000259" key="10">
    <source>
        <dbReference type="Pfam" id="PF01316"/>
    </source>
</evidence>
<evidence type="ECO:0000256" key="3">
    <source>
        <dbReference type="ARBA" id="ARBA00008316"/>
    </source>
</evidence>
<name>A0A7S7SKN5_PALFE</name>
<dbReference type="Pfam" id="PF02863">
    <property type="entry name" value="Arg_repressor_C"/>
    <property type="match status" value="1"/>
</dbReference>
<dbReference type="HAMAP" id="MF_00173">
    <property type="entry name" value="Arg_repressor"/>
    <property type="match status" value="1"/>
</dbReference>
<dbReference type="Pfam" id="PF01316">
    <property type="entry name" value="Arg_repressor"/>
    <property type="match status" value="1"/>
</dbReference>
<dbReference type="GO" id="GO:0003677">
    <property type="term" value="F:DNA binding"/>
    <property type="evidence" value="ECO:0007669"/>
    <property type="project" value="UniProtKB-KW"/>
</dbReference>
<keyword evidence="7 9" id="KW-0238">DNA-binding</keyword>
<dbReference type="GO" id="GO:0006526">
    <property type="term" value="P:L-arginine biosynthetic process"/>
    <property type="evidence" value="ECO:0007669"/>
    <property type="project" value="UniProtKB-UniPathway"/>
</dbReference>
<keyword evidence="6 9" id="KW-0805">Transcription regulation</keyword>
<evidence type="ECO:0000313" key="12">
    <source>
        <dbReference type="EMBL" id="QOY89347.1"/>
    </source>
</evidence>
<keyword evidence="9" id="KW-0678">Repressor</keyword>
<proteinExistence type="inferred from homology"/>
<feature type="domain" description="Arginine repressor DNA-binding" evidence="10">
    <location>
        <begin position="1"/>
        <end position="55"/>
    </location>
</feature>
<dbReference type="InterPro" id="IPR036388">
    <property type="entry name" value="WH-like_DNA-bd_sf"/>
</dbReference>
<evidence type="ECO:0000256" key="9">
    <source>
        <dbReference type="HAMAP-Rule" id="MF_00173"/>
    </source>
</evidence>
<evidence type="ECO:0000256" key="7">
    <source>
        <dbReference type="ARBA" id="ARBA00023125"/>
    </source>
</evidence>
<dbReference type="RefSeq" id="WP_194451009.1">
    <property type="nucleotide sequence ID" value="NZ_CP063849.1"/>
</dbReference>
<evidence type="ECO:0000256" key="6">
    <source>
        <dbReference type="ARBA" id="ARBA00023015"/>
    </source>
</evidence>
<dbReference type="InterPro" id="IPR020900">
    <property type="entry name" value="Arg_repress_DNA-bd"/>
</dbReference>
<dbReference type="GO" id="GO:0034618">
    <property type="term" value="F:arginine binding"/>
    <property type="evidence" value="ECO:0007669"/>
    <property type="project" value="InterPro"/>
</dbReference>
<dbReference type="InterPro" id="IPR036251">
    <property type="entry name" value="Arg_repress_C_sf"/>
</dbReference>
<comment type="similarity">
    <text evidence="3 9">Belongs to the ArgR family.</text>
</comment>
<dbReference type="SUPFAM" id="SSF46785">
    <property type="entry name" value="Winged helix' DNA-binding domain"/>
    <property type="match status" value="1"/>
</dbReference>
<dbReference type="KEGG" id="pfer:IRI77_05155"/>
<dbReference type="AlphaFoldDB" id="A0A7S7SKN5"/>
<keyword evidence="8 9" id="KW-0804">Transcription</keyword>
<organism evidence="12 13">
    <name type="scientific">Paludibaculum fermentans</name>
    <dbReference type="NCBI Taxonomy" id="1473598"/>
    <lineage>
        <taxon>Bacteria</taxon>
        <taxon>Pseudomonadati</taxon>
        <taxon>Acidobacteriota</taxon>
        <taxon>Terriglobia</taxon>
        <taxon>Bryobacterales</taxon>
        <taxon>Bryobacteraceae</taxon>
        <taxon>Paludibaculum</taxon>
    </lineage>
</organism>
<evidence type="ECO:0000259" key="11">
    <source>
        <dbReference type="Pfam" id="PF02863"/>
    </source>
</evidence>
<dbReference type="EMBL" id="CP063849">
    <property type="protein sequence ID" value="QOY89347.1"/>
    <property type="molecule type" value="Genomic_DNA"/>
</dbReference>
<comment type="pathway">
    <text evidence="2 9">Amino-acid biosynthesis; L-arginine biosynthesis [regulation].</text>
</comment>
<keyword evidence="9" id="KW-0028">Amino-acid biosynthesis</keyword>
<dbReference type="GO" id="GO:1900079">
    <property type="term" value="P:regulation of arginine biosynthetic process"/>
    <property type="evidence" value="ECO:0007669"/>
    <property type="project" value="UniProtKB-UniRule"/>
</dbReference>
<dbReference type="InterPro" id="IPR001669">
    <property type="entry name" value="Arg_repress"/>
</dbReference>
<comment type="function">
    <text evidence="9">Regulates arginine biosynthesis genes.</text>
</comment>
<sequence>MTKNYRQGQILKLIRTKKIGTQEELARELKEEGIETTQVTLSRDIRELGLAKTADGYREILPDPTGPSLAQVMAEYLLDVRLAQNMVILKTSTGSANSLAVALDQEDWAEVAGTVAGDDTVLVVCWDNQRAKTVQERLLGYVNQ</sequence>
<dbReference type="Gene3D" id="1.10.10.10">
    <property type="entry name" value="Winged helix-like DNA-binding domain superfamily/Winged helix DNA-binding domain"/>
    <property type="match status" value="1"/>
</dbReference>
<dbReference type="SUPFAM" id="SSF55252">
    <property type="entry name" value="C-terminal domain of arginine repressor"/>
    <property type="match status" value="1"/>
</dbReference>
<keyword evidence="13" id="KW-1185">Reference proteome</keyword>
<feature type="domain" description="Arginine repressor C-terminal" evidence="11">
    <location>
        <begin position="74"/>
        <end position="138"/>
    </location>
</feature>
<dbReference type="InterPro" id="IPR036390">
    <property type="entry name" value="WH_DNA-bd_sf"/>
</dbReference>
<keyword evidence="9" id="KW-0055">Arginine biosynthesis</keyword>
<dbReference type="PANTHER" id="PTHR34471:SF1">
    <property type="entry name" value="ARGININE REPRESSOR"/>
    <property type="match status" value="1"/>
</dbReference>
<dbReference type="Gene3D" id="3.30.1360.40">
    <property type="match status" value="1"/>
</dbReference>
<dbReference type="PANTHER" id="PTHR34471">
    <property type="entry name" value="ARGININE REPRESSOR"/>
    <property type="match status" value="1"/>
</dbReference>
<evidence type="ECO:0000256" key="8">
    <source>
        <dbReference type="ARBA" id="ARBA00023163"/>
    </source>
</evidence>
<dbReference type="InterPro" id="IPR020899">
    <property type="entry name" value="Arg_repress_C"/>
</dbReference>
<dbReference type="GO" id="GO:0051259">
    <property type="term" value="P:protein complex oligomerization"/>
    <property type="evidence" value="ECO:0007669"/>
    <property type="project" value="InterPro"/>
</dbReference>
<reference evidence="12 13" key="1">
    <citation type="submission" date="2020-10" db="EMBL/GenBank/DDBJ databases">
        <title>Complete genome sequence of Paludibaculum fermentans P105T, a facultatively anaerobic acidobacterium capable of dissimilatory Fe(III) reduction.</title>
        <authorList>
            <person name="Dedysh S.N."/>
            <person name="Beletsky A.V."/>
            <person name="Kulichevskaya I.S."/>
            <person name="Mardanov A.V."/>
            <person name="Ravin N.V."/>
        </authorList>
    </citation>
    <scope>NUCLEOTIDE SEQUENCE [LARGE SCALE GENOMIC DNA]</scope>
    <source>
        <strain evidence="12 13">P105</strain>
    </source>
</reference>
<evidence type="ECO:0000256" key="5">
    <source>
        <dbReference type="ARBA" id="ARBA00022490"/>
    </source>
</evidence>
<gene>
    <name evidence="9" type="primary">argR</name>
    <name evidence="12" type="ORF">IRI77_05155</name>
</gene>
<evidence type="ECO:0000256" key="2">
    <source>
        <dbReference type="ARBA" id="ARBA00005040"/>
    </source>
</evidence>
<dbReference type="GO" id="GO:0005737">
    <property type="term" value="C:cytoplasm"/>
    <property type="evidence" value="ECO:0007669"/>
    <property type="project" value="UniProtKB-SubCell"/>
</dbReference>
<dbReference type="UniPathway" id="UPA00068"/>
<keyword evidence="5 9" id="KW-0963">Cytoplasm</keyword>